<organism evidence="1 2">
    <name type="scientific">Gymnopus androsaceus JB14</name>
    <dbReference type="NCBI Taxonomy" id="1447944"/>
    <lineage>
        <taxon>Eukaryota</taxon>
        <taxon>Fungi</taxon>
        <taxon>Dikarya</taxon>
        <taxon>Basidiomycota</taxon>
        <taxon>Agaricomycotina</taxon>
        <taxon>Agaricomycetes</taxon>
        <taxon>Agaricomycetidae</taxon>
        <taxon>Agaricales</taxon>
        <taxon>Marasmiineae</taxon>
        <taxon>Omphalotaceae</taxon>
        <taxon>Gymnopus</taxon>
    </lineage>
</organism>
<name>A0A6A4HFG4_9AGAR</name>
<protein>
    <recommendedName>
        <fullName evidence="3">F-box domain-containing protein</fullName>
    </recommendedName>
</protein>
<dbReference type="OrthoDB" id="2910058at2759"/>
<evidence type="ECO:0008006" key="3">
    <source>
        <dbReference type="Google" id="ProtNLM"/>
    </source>
</evidence>
<sequence length="345" mass="38779">MLPNRGTEEVYNLSLLEDPADAESRFWPALELSWVCSFWRTFVHSRPNLWSTLRISSKALDTPGVLEIFTKYILYSGDNLLDFRYDVPARSMENHIDGMGILLKNSTRWRRAILNIPSAPGAAGKWLRIFTQVLEFIQSLHALSATKHPFQPIIFPGRVLLSISQHITELSLVSFTGKSFGHLLCRLPVLKILEVKGFLLSEDAEGMPLSNLEAWRFLRLPCLTDLGILTEDHPLSLFEWLVFPVVLQQALFNFMAPHHLSIVNLAINIEITQRPGIILTISKTKGRWFMPCSQSSLLGAGMEDLGVVSPSGTKVKMSGLQSLTLVSSNKLVSMYIYAIRLSSLE</sequence>
<proteinExistence type="predicted"/>
<keyword evidence="2" id="KW-1185">Reference proteome</keyword>
<evidence type="ECO:0000313" key="1">
    <source>
        <dbReference type="EMBL" id="KAE9397252.1"/>
    </source>
</evidence>
<dbReference type="AlphaFoldDB" id="A0A6A4HFG4"/>
<dbReference type="Proteomes" id="UP000799118">
    <property type="component" value="Unassembled WGS sequence"/>
</dbReference>
<evidence type="ECO:0000313" key="2">
    <source>
        <dbReference type="Proteomes" id="UP000799118"/>
    </source>
</evidence>
<accession>A0A6A4HFG4</accession>
<reference evidence="1" key="1">
    <citation type="journal article" date="2019" name="Environ. Microbiol.">
        <title>Fungal ecological strategies reflected in gene transcription - a case study of two litter decomposers.</title>
        <authorList>
            <person name="Barbi F."/>
            <person name="Kohler A."/>
            <person name="Barry K."/>
            <person name="Baskaran P."/>
            <person name="Daum C."/>
            <person name="Fauchery L."/>
            <person name="Ihrmark K."/>
            <person name="Kuo A."/>
            <person name="LaButti K."/>
            <person name="Lipzen A."/>
            <person name="Morin E."/>
            <person name="Grigoriev I.V."/>
            <person name="Henrissat B."/>
            <person name="Lindahl B."/>
            <person name="Martin F."/>
        </authorList>
    </citation>
    <scope>NUCLEOTIDE SEQUENCE</scope>
    <source>
        <strain evidence="1">JB14</strain>
    </source>
</reference>
<gene>
    <name evidence="1" type="ORF">BT96DRAFT_995972</name>
</gene>
<dbReference type="EMBL" id="ML769500">
    <property type="protein sequence ID" value="KAE9397252.1"/>
    <property type="molecule type" value="Genomic_DNA"/>
</dbReference>